<dbReference type="AlphaFoldDB" id="A0AAW1PWV0"/>
<evidence type="ECO:0000256" key="1">
    <source>
        <dbReference type="ARBA" id="ARBA00022723"/>
    </source>
</evidence>
<feature type="domain" description="MYND-type" evidence="5">
    <location>
        <begin position="195"/>
        <end position="233"/>
    </location>
</feature>
<gene>
    <name evidence="6" type="ORF">WJX72_001203</name>
</gene>
<evidence type="ECO:0000259" key="5">
    <source>
        <dbReference type="PROSITE" id="PS50865"/>
    </source>
</evidence>
<dbReference type="Pfam" id="PF01753">
    <property type="entry name" value="zf-MYND"/>
    <property type="match status" value="1"/>
</dbReference>
<protein>
    <recommendedName>
        <fullName evidence="5">MYND-type domain-containing protein</fullName>
    </recommendedName>
</protein>
<dbReference type="InterPro" id="IPR002893">
    <property type="entry name" value="Znf_MYND"/>
</dbReference>
<dbReference type="EMBL" id="JALJOR010000008">
    <property type="protein sequence ID" value="KAK9812644.1"/>
    <property type="molecule type" value="Genomic_DNA"/>
</dbReference>
<evidence type="ECO:0000313" key="6">
    <source>
        <dbReference type="EMBL" id="KAK9812644.1"/>
    </source>
</evidence>
<dbReference type="Proteomes" id="UP001489004">
    <property type="component" value="Unassembled WGS sequence"/>
</dbReference>
<proteinExistence type="predicted"/>
<organism evidence="6 7">
    <name type="scientific">[Myrmecia] bisecta</name>
    <dbReference type="NCBI Taxonomy" id="41462"/>
    <lineage>
        <taxon>Eukaryota</taxon>
        <taxon>Viridiplantae</taxon>
        <taxon>Chlorophyta</taxon>
        <taxon>core chlorophytes</taxon>
        <taxon>Trebouxiophyceae</taxon>
        <taxon>Trebouxiales</taxon>
        <taxon>Trebouxiaceae</taxon>
        <taxon>Myrmecia</taxon>
    </lineage>
</organism>
<sequence length="240" mass="26580">MRLNPVLMAEYDLPARTLLEFLHLTAILHSSAPLSVRRDHVEQLIELCPQSAGAWYYRYVTMFQANDFKGAFDALCKAVDLAALNDDETMGSRACWPAVELIIGSATGPTFRKKDVDRLRQQALRYDAVLNKYGAWASVHHEGKHAHLAQAHYDQYVAGHPKNAIIKGPNFAAQQQSLMSAGRPPGNSPAALLHCAKCDTMLHKVLKCNRCKQAGYCSKECQCADWGQHKKACKLVSGDS</sequence>
<accession>A0AAW1PWV0</accession>
<dbReference type="SUPFAM" id="SSF144232">
    <property type="entry name" value="HIT/MYND zinc finger-like"/>
    <property type="match status" value="1"/>
</dbReference>
<name>A0AAW1PWV0_9CHLO</name>
<keyword evidence="2 4" id="KW-0863">Zinc-finger</keyword>
<keyword evidence="7" id="KW-1185">Reference proteome</keyword>
<evidence type="ECO:0000313" key="7">
    <source>
        <dbReference type="Proteomes" id="UP001489004"/>
    </source>
</evidence>
<dbReference type="PROSITE" id="PS50865">
    <property type="entry name" value="ZF_MYND_2"/>
    <property type="match status" value="1"/>
</dbReference>
<dbReference type="InterPro" id="IPR011990">
    <property type="entry name" value="TPR-like_helical_dom_sf"/>
</dbReference>
<evidence type="ECO:0000256" key="3">
    <source>
        <dbReference type="ARBA" id="ARBA00022833"/>
    </source>
</evidence>
<dbReference type="Gene3D" id="6.10.140.2220">
    <property type="match status" value="1"/>
</dbReference>
<dbReference type="Gene3D" id="1.25.40.10">
    <property type="entry name" value="Tetratricopeptide repeat domain"/>
    <property type="match status" value="1"/>
</dbReference>
<keyword evidence="3" id="KW-0862">Zinc</keyword>
<evidence type="ECO:0000256" key="2">
    <source>
        <dbReference type="ARBA" id="ARBA00022771"/>
    </source>
</evidence>
<comment type="caution">
    <text evidence="6">The sequence shown here is derived from an EMBL/GenBank/DDBJ whole genome shotgun (WGS) entry which is preliminary data.</text>
</comment>
<dbReference type="GO" id="GO:0008270">
    <property type="term" value="F:zinc ion binding"/>
    <property type="evidence" value="ECO:0007669"/>
    <property type="project" value="UniProtKB-KW"/>
</dbReference>
<dbReference type="SUPFAM" id="SSF48439">
    <property type="entry name" value="Protein prenylyltransferase"/>
    <property type="match status" value="1"/>
</dbReference>
<keyword evidence="1" id="KW-0479">Metal-binding</keyword>
<reference evidence="6 7" key="1">
    <citation type="journal article" date="2024" name="Nat. Commun.">
        <title>Phylogenomics reveals the evolutionary origins of lichenization in chlorophyte algae.</title>
        <authorList>
            <person name="Puginier C."/>
            <person name="Libourel C."/>
            <person name="Otte J."/>
            <person name="Skaloud P."/>
            <person name="Haon M."/>
            <person name="Grisel S."/>
            <person name="Petersen M."/>
            <person name="Berrin J.G."/>
            <person name="Delaux P.M."/>
            <person name="Dal Grande F."/>
            <person name="Keller J."/>
        </authorList>
    </citation>
    <scope>NUCLEOTIDE SEQUENCE [LARGE SCALE GENOMIC DNA]</scope>
    <source>
        <strain evidence="6 7">SAG 2043</strain>
    </source>
</reference>
<evidence type="ECO:0000256" key="4">
    <source>
        <dbReference type="PROSITE-ProRule" id="PRU00134"/>
    </source>
</evidence>